<proteinExistence type="predicted"/>
<evidence type="ECO:0000256" key="1">
    <source>
        <dbReference type="SAM" id="MobiDB-lite"/>
    </source>
</evidence>
<dbReference type="EMBL" id="JAINVZ010000008">
    <property type="protein sequence ID" value="MBY8886061.1"/>
    <property type="molecule type" value="Genomic_DNA"/>
</dbReference>
<feature type="region of interest" description="Disordered" evidence="1">
    <location>
        <begin position="99"/>
        <end position="125"/>
    </location>
</feature>
<gene>
    <name evidence="2" type="ORF">K7472_14510</name>
</gene>
<name>A0ABS7QS93_9ACTN</name>
<accession>A0ABS7QS93</accession>
<dbReference type="RefSeq" id="WP_222977915.1">
    <property type="nucleotide sequence ID" value="NZ_JAINVZ010000008.1"/>
</dbReference>
<feature type="compositionally biased region" description="Basic and acidic residues" evidence="1">
    <location>
        <begin position="99"/>
        <end position="119"/>
    </location>
</feature>
<comment type="caution">
    <text evidence="2">The sequence shown here is derived from an EMBL/GenBank/DDBJ whole genome shotgun (WGS) entry which is preliminary data.</text>
</comment>
<evidence type="ECO:0000313" key="3">
    <source>
        <dbReference type="Proteomes" id="UP001198565"/>
    </source>
</evidence>
<protein>
    <recommendedName>
        <fullName evidence="4">WXG100 family type VII secretion target</fullName>
    </recommendedName>
</protein>
<evidence type="ECO:0008006" key="4">
    <source>
        <dbReference type="Google" id="ProtNLM"/>
    </source>
</evidence>
<keyword evidence="3" id="KW-1185">Reference proteome</keyword>
<dbReference type="Gene3D" id="1.10.287.1060">
    <property type="entry name" value="ESAT-6-like"/>
    <property type="match status" value="1"/>
</dbReference>
<dbReference type="Proteomes" id="UP001198565">
    <property type="component" value="Unassembled WGS sequence"/>
</dbReference>
<sequence>MADGSQASNGDFTVDTDKLKPAVAKLQTLATQLKSAGKQLDDVCQSYGQPWGDDSTGKKFYDKYEDPHSQMITAAYRSSATLEDSAGQMGDMVTSFEKVEETAGDEGRRLRVSADDPHGDQGAAS</sequence>
<evidence type="ECO:0000313" key="2">
    <source>
        <dbReference type="EMBL" id="MBY8886061.1"/>
    </source>
</evidence>
<organism evidence="2 3">
    <name type="scientific">Streptantibioticus parmotrematis</name>
    <dbReference type="NCBI Taxonomy" id="2873249"/>
    <lineage>
        <taxon>Bacteria</taxon>
        <taxon>Bacillati</taxon>
        <taxon>Actinomycetota</taxon>
        <taxon>Actinomycetes</taxon>
        <taxon>Kitasatosporales</taxon>
        <taxon>Streptomycetaceae</taxon>
        <taxon>Streptantibioticus</taxon>
    </lineage>
</organism>
<reference evidence="2 3" key="1">
    <citation type="submission" date="2021-08" db="EMBL/GenBank/DDBJ databases">
        <title>Streptomyces sp. PTM05 isolated from lichen.</title>
        <authorList>
            <person name="Somphong A."/>
            <person name="Phongsopitanun W."/>
            <person name="Tanasupawat S."/>
        </authorList>
    </citation>
    <scope>NUCLEOTIDE SEQUENCE [LARGE SCALE GENOMIC DNA]</scope>
    <source>
        <strain evidence="2 3">Ptm05</strain>
    </source>
</reference>